<name>A0ABM1RXM1_LIMPO</name>
<dbReference type="Proteomes" id="UP000694941">
    <property type="component" value="Unplaced"/>
</dbReference>
<evidence type="ECO:0000313" key="2">
    <source>
        <dbReference type="RefSeq" id="XP_022236126.1"/>
    </source>
</evidence>
<dbReference type="RefSeq" id="XP_022236126.1">
    <property type="nucleotide sequence ID" value="XM_022380418.1"/>
</dbReference>
<evidence type="ECO:0000313" key="1">
    <source>
        <dbReference type="Proteomes" id="UP000694941"/>
    </source>
</evidence>
<gene>
    <name evidence="2" type="primary">LOC111083747</name>
</gene>
<organism evidence="1 2">
    <name type="scientific">Limulus polyphemus</name>
    <name type="common">Atlantic horseshoe crab</name>
    <dbReference type="NCBI Taxonomy" id="6850"/>
    <lineage>
        <taxon>Eukaryota</taxon>
        <taxon>Metazoa</taxon>
        <taxon>Ecdysozoa</taxon>
        <taxon>Arthropoda</taxon>
        <taxon>Chelicerata</taxon>
        <taxon>Merostomata</taxon>
        <taxon>Xiphosura</taxon>
        <taxon>Limulidae</taxon>
        <taxon>Limulus</taxon>
    </lineage>
</organism>
<proteinExistence type="predicted"/>
<accession>A0ABM1RXM1</accession>
<keyword evidence="1" id="KW-1185">Reference proteome</keyword>
<reference evidence="2" key="1">
    <citation type="submission" date="2025-08" db="UniProtKB">
        <authorList>
            <consortium name="RefSeq"/>
        </authorList>
    </citation>
    <scope>IDENTIFICATION</scope>
    <source>
        <tissue evidence="2">Muscle</tissue>
    </source>
</reference>
<protein>
    <submittedName>
        <fullName evidence="2">Protein pinocchio-like</fullName>
    </submittedName>
</protein>
<sequence>MEDFQSYRDNGVLTLEELRNHYSSCFTCGVSWSEDHVSLDCSECGGYAMQRPCPACDGQCCSIWSRDMAASHHSRQAKWEGQCKGGWKVPERLL</sequence>
<dbReference type="GeneID" id="111083747"/>